<feature type="domain" description="Thiamine-binding protein" evidence="2">
    <location>
        <begin position="6"/>
        <end position="95"/>
    </location>
</feature>
<dbReference type="InterPro" id="IPR002767">
    <property type="entry name" value="Thiamine_BP"/>
</dbReference>
<organism evidence="3 4">
    <name type="scientific">Labilibaculum filiforme</name>
    <dbReference type="NCBI Taxonomy" id="1940526"/>
    <lineage>
        <taxon>Bacteria</taxon>
        <taxon>Pseudomonadati</taxon>
        <taxon>Bacteroidota</taxon>
        <taxon>Bacteroidia</taxon>
        <taxon>Marinilabiliales</taxon>
        <taxon>Marinifilaceae</taxon>
        <taxon>Labilibaculum</taxon>
    </lineage>
</organism>
<keyword evidence="4" id="KW-1185">Reference proteome</keyword>
<dbReference type="InterPro" id="IPR051614">
    <property type="entry name" value="UPF0045_domain"/>
</dbReference>
<dbReference type="OrthoDB" id="5886358at2"/>
<evidence type="ECO:0000313" key="4">
    <source>
        <dbReference type="Proteomes" id="UP000233535"/>
    </source>
</evidence>
<evidence type="ECO:0000259" key="2">
    <source>
        <dbReference type="Pfam" id="PF01910"/>
    </source>
</evidence>
<evidence type="ECO:0000256" key="1">
    <source>
        <dbReference type="ARBA" id="ARBA00010272"/>
    </source>
</evidence>
<comment type="similarity">
    <text evidence="1">Belongs to the UPF0045 family.</text>
</comment>
<dbReference type="Pfam" id="PF01910">
    <property type="entry name" value="Thiamine_BP"/>
    <property type="match status" value="1"/>
</dbReference>
<dbReference type="Gene3D" id="3.30.70.930">
    <property type="match status" value="1"/>
</dbReference>
<accession>A0A2N3HXP7</accession>
<dbReference type="NCBIfam" id="TIGR00106">
    <property type="entry name" value="MTH1187 family thiamine-binding protein"/>
    <property type="match status" value="1"/>
</dbReference>
<sequence length="103" mass="11474">MSVLLEFAIFPTDKGDSVSKQVSKVIKLIRESGISYQLTAMGTLIETDGLPEALALVNSCYDVLAEDSERVYTTMTIDIQKNKHNRLKTKVEAIENKIGKVNR</sequence>
<dbReference type="EMBL" id="MVDD01000007">
    <property type="protein sequence ID" value="PKQ62846.1"/>
    <property type="molecule type" value="Genomic_DNA"/>
</dbReference>
<dbReference type="SUPFAM" id="SSF89957">
    <property type="entry name" value="MTH1187/YkoF-like"/>
    <property type="match status" value="1"/>
</dbReference>
<comment type="caution">
    <text evidence="3">The sequence shown here is derived from an EMBL/GenBank/DDBJ whole genome shotgun (WGS) entry which is preliminary data.</text>
</comment>
<dbReference type="PANTHER" id="PTHR33777">
    <property type="entry name" value="UPF0045 PROTEIN ECM15"/>
    <property type="match status" value="1"/>
</dbReference>
<dbReference type="GO" id="GO:0005829">
    <property type="term" value="C:cytosol"/>
    <property type="evidence" value="ECO:0007669"/>
    <property type="project" value="TreeGrafter"/>
</dbReference>
<dbReference type="PANTHER" id="PTHR33777:SF1">
    <property type="entry name" value="UPF0045 PROTEIN ECM15"/>
    <property type="match status" value="1"/>
</dbReference>
<reference evidence="3 4" key="1">
    <citation type="journal article" date="2017" name="Front. Microbiol.">
        <title>Labilibaculum manganireducens gen. nov., sp. nov. and Labilibaculum filiforme sp. nov., Novel Bacteroidetes Isolated from Subsurface Sediments of the Baltic Sea.</title>
        <authorList>
            <person name="Vandieken V."/>
            <person name="Marshall I.P."/>
            <person name="Niemann H."/>
            <person name="Engelen B."/>
            <person name="Cypionka H."/>
        </authorList>
    </citation>
    <scope>NUCLEOTIDE SEQUENCE [LARGE SCALE GENOMIC DNA]</scope>
    <source>
        <strain evidence="3 4">59.16B</strain>
    </source>
</reference>
<dbReference type="RefSeq" id="WP_101261619.1">
    <property type="nucleotide sequence ID" value="NZ_MVDD01000007.1"/>
</dbReference>
<gene>
    <name evidence="3" type="ORF">BZG02_11670</name>
</gene>
<name>A0A2N3HXP7_9BACT</name>
<evidence type="ECO:0000313" key="3">
    <source>
        <dbReference type="EMBL" id="PKQ62846.1"/>
    </source>
</evidence>
<dbReference type="AlphaFoldDB" id="A0A2N3HXP7"/>
<dbReference type="InterPro" id="IPR029756">
    <property type="entry name" value="MTH1187/YkoF-like"/>
</dbReference>
<dbReference type="Proteomes" id="UP000233535">
    <property type="component" value="Unassembled WGS sequence"/>
</dbReference>
<protein>
    <recommendedName>
        <fullName evidence="2">Thiamine-binding protein domain-containing protein</fullName>
    </recommendedName>
</protein>
<proteinExistence type="inferred from homology"/>